<name>A0ABP6MUW5_9ACTN</name>
<dbReference type="PANTHER" id="PTHR36440:SF1">
    <property type="entry name" value="PUTATIVE (AFU_ORTHOLOGUE AFUA_8G07350)-RELATED"/>
    <property type="match status" value="1"/>
</dbReference>
<organism evidence="2 3">
    <name type="scientific">Streptomyces rectiviolaceus</name>
    <dbReference type="NCBI Taxonomy" id="332591"/>
    <lineage>
        <taxon>Bacteria</taxon>
        <taxon>Bacillati</taxon>
        <taxon>Actinomycetota</taxon>
        <taxon>Actinomycetes</taxon>
        <taxon>Kitasatosporales</taxon>
        <taxon>Streptomycetaceae</taxon>
        <taxon>Streptomyces</taxon>
    </lineage>
</organism>
<dbReference type="EMBL" id="BAAAUG010000096">
    <property type="protein sequence ID" value="GAA3123689.1"/>
    <property type="molecule type" value="Genomic_DNA"/>
</dbReference>
<dbReference type="InterPro" id="IPR011051">
    <property type="entry name" value="RmlC_Cupin_sf"/>
</dbReference>
<accession>A0ABP6MUW5</accession>
<dbReference type="SUPFAM" id="SSF51182">
    <property type="entry name" value="RmlC-like cupins"/>
    <property type="match status" value="1"/>
</dbReference>
<dbReference type="Gene3D" id="2.60.120.10">
    <property type="entry name" value="Jelly Rolls"/>
    <property type="match status" value="1"/>
</dbReference>
<dbReference type="PANTHER" id="PTHR36440">
    <property type="entry name" value="PUTATIVE (AFU_ORTHOLOGUE AFUA_8G07350)-RELATED"/>
    <property type="match status" value="1"/>
</dbReference>
<dbReference type="InterPro" id="IPR013096">
    <property type="entry name" value="Cupin_2"/>
</dbReference>
<dbReference type="Proteomes" id="UP001501637">
    <property type="component" value="Unassembled WGS sequence"/>
</dbReference>
<dbReference type="InterPro" id="IPR014710">
    <property type="entry name" value="RmlC-like_jellyroll"/>
</dbReference>
<keyword evidence="3" id="KW-1185">Reference proteome</keyword>
<evidence type="ECO:0000313" key="3">
    <source>
        <dbReference type="Proteomes" id="UP001501637"/>
    </source>
</evidence>
<comment type="caution">
    <text evidence="2">The sequence shown here is derived from an EMBL/GenBank/DDBJ whole genome shotgun (WGS) entry which is preliminary data.</text>
</comment>
<feature type="domain" description="Cupin type-2" evidence="1">
    <location>
        <begin position="54"/>
        <end position="122"/>
    </location>
</feature>
<sequence>MSYPEPRYLGEEGEINAVFRPADQEPELVRPGGNRTHYLATHASTGGEFGLYKVDLGPKSPGPSTHFHKSISESFFVLSGQVQLYNGERWITGGPGDFLYVPVGGLHAFKNDSDDPASMIMLFSPGAPREEYFEQVAEMAQKGGKEFGEFLVKHDSFFVEQ</sequence>
<dbReference type="Pfam" id="PF07883">
    <property type="entry name" value="Cupin_2"/>
    <property type="match status" value="1"/>
</dbReference>
<reference evidence="3" key="1">
    <citation type="journal article" date="2019" name="Int. J. Syst. Evol. Microbiol.">
        <title>The Global Catalogue of Microorganisms (GCM) 10K type strain sequencing project: providing services to taxonomists for standard genome sequencing and annotation.</title>
        <authorList>
            <consortium name="The Broad Institute Genomics Platform"/>
            <consortium name="The Broad Institute Genome Sequencing Center for Infectious Disease"/>
            <person name="Wu L."/>
            <person name="Ma J."/>
        </authorList>
    </citation>
    <scope>NUCLEOTIDE SEQUENCE [LARGE SCALE GENOMIC DNA]</scope>
    <source>
        <strain evidence="3">JCM 9092</strain>
    </source>
</reference>
<evidence type="ECO:0000313" key="2">
    <source>
        <dbReference type="EMBL" id="GAA3123689.1"/>
    </source>
</evidence>
<proteinExistence type="predicted"/>
<protein>
    <submittedName>
        <fullName evidence="2">Cupin domain-containing protein</fullName>
    </submittedName>
</protein>
<evidence type="ECO:0000259" key="1">
    <source>
        <dbReference type="Pfam" id="PF07883"/>
    </source>
</evidence>
<gene>
    <name evidence="2" type="ORF">GCM10010449_51810</name>
</gene>
<dbReference type="InterPro" id="IPR053146">
    <property type="entry name" value="QDO-like"/>
</dbReference>
<dbReference type="RefSeq" id="WP_344524477.1">
    <property type="nucleotide sequence ID" value="NZ_BAAAUG010000096.1"/>
</dbReference>